<dbReference type="NCBIfam" id="TIGR01190">
    <property type="entry name" value="ccmB"/>
    <property type="match status" value="1"/>
</dbReference>
<keyword evidence="9 12" id="KW-0201">Cytochrome c-type biogenesis</keyword>
<keyword evidence="5 12" id="KW-0813">Transport</keyword>
<dbReference type="STRING" id="56804.BAE46_05795"/>
<name>H5TB34_9ALTE</name>
<dbReference type="PANTHER" id="PTHR30070:SF1">
    <property type="entry name" value="CYTOCHROME C BIOGENESIS B-RELATED"/>
    <property type="match status" value="1"/>
</dbReference>
<evidence type="ECO:0000256" key="8">
    <source>
        <dbReference type="ARBA" id="ARBA00022692"/>
    </source>
</evidence>
<dbReference type="GO" id="GO:0005886">
    <property type="term" value="C:plasma membrane"/>
    <property type="evidence" value="ECO:0007669"/>
    <property type="project" value="UniProtKB-SubCell"/>
</dbReference>
<evidence type="ECO:0000256" key="3">
    <source>
        <dbReference type="ARBA" id="ARBA00010544"/>
    </source>
</evidence>
<dbReference type="GO" id="GO:0015232">
    <property type="term" value="F:heme transmembrane transporter activity"/>
    <property type="evidence" value="ECO:0007669"/>
    <property type="project" value="InterPro"/>
</dbReference>
<evidence type="ECO:0000256" key="5">
    <source>
        <dbReference type="ARBA" id="ARBA00022448"/>
    </source>
</evidence>
<feature type="transmembrane region" description="Helical" evidence="13">
    <location>
        <begin position="54"/>
        <end position="72"/>
    </location>
</feature>
<evidence type="ECO:0000313" key="15">
    <source>
        <dbReference type="Proteomes" id="UP000053586"/>
    </source>
</evidence>
<evidence type="ECO:0000256" key="13">
    <source>
        <dbReference type="SAM" id="Phobius"/>
    </source>
</evidence>
<protein>
    <recommendedName>
        <fullName evidence="4 12">Heme exporter protein B</fullName>
    </recommendedName>
</protein>
<dbReference type="AlphaFoldDB" id="H5TB34"/>
<evidence type="ECO:0000256" key="7">
    <source>
        <dbReference type="ARBA" id="ARBA00022519"/>
    </source>
</evidence>
<dbReference type="Pfam" id="PF03379">
    <property type="entry name" value="CcmB"/>
    <property type="match status" value="1"/>
</dbReference>
<dbReference type="eggNOG" id="COG2386">
    <property type="taxonomic scope" value="Bacteria"/>
</dbReference>
<accession>H5TB34</accession>
<comment type="subcellular location">
    <subcellularLocation>
        <location evidence="2">Cell inner membrane</location>
        <topology evidence="2">Multi-pass membrane protein</topology>
    </subcellularLocation>
</comment>
<keyword evidence="8 13" id="KW-0812">Transmembrane</keyword>
<organism evidence="14 15">
    <name type="scientific">Glaciecola punicea ACAM 611</name>
    <dbReference type="NCBI Taxonomy" id="1121923"/>
    <lineage>
        <taxon>Bacteria</taxon>
        <taxon>Pseudomonadati</taxon>
        <taxon>Pseudomonadota</taxon>
        <taxon>Gammaproteobacteria</taxon>
        <taxon>Alteromonadales</taxon>
        <taxon>Alteromonadaceae</taxon>
        <taxon>Glaciecola</taxon>
    </lineage>
</organism>
<evidence type="ECO:0000256" key="12">
    <source>
        <dbReference type="PIRNR" id="PIRNR002764"/>
    </source>
</evidence>
<comment type="similarity">
    <text evidence="3 12">Belongs to the CcmB/CycW/HelB family.</text>
</comment>
<evidence type="ECO:0000256" key="2">
    <source>
        <dbReference type="ARBA" id="ARBA00004429"/>
    </source>
</evidence>
<dbReference type="GO" id="GO:1903607">
    <property type="term" value="P:cytochrome c biosynthetic process"/>
    <property type="evidence" value="ECO:0007669"/>
    <property type="project" value="TreeGrafter"/>
</dbReference>
<dbReference type="Proteomes" id="UP000053586">
    <property type="component" value="Unassembled WGS sequence"/>
</dbReference>
<proteinExistence type="inferred from homology"/>
<dbReference type="RefSeq" id="WP_006004670.1">
    <property type="nucleotide sequence ID" value="NZ_BAET01000013.1"/>
</dbReference>
<keyword evidence="6 12" id="KW-1003">Cell membrane</keyword>
<feature type="transmembrane region" description="Helical" evidence="13">
    <location>
        <begin position="120"/>
        <end position="152"/>
    </location>
</feature>
<sequence length="253" mass="27196">MVMALDSSSNSHLTAKIKTADTQSRAAANPSVLSALKAVAKRDFALAYRQRAELMQPLMFFIMVITLFPLAMGPNPQTLQLVSGAVVWVAAILSLLMGLDRLFRDDYANGSLEQMIMSPTPLYMVVLVKVITHWLVNIVPLLLISPLLALFLNMTNTMYLTLIFTLLLGTPIISLVGAIGVALTVGLQRSGVLVALLLIPLFIPLLIFATSAIEYASMNLPIGALLGIIGAMLLFTLATAPAVIAYSLKVSQN</sequence>
<dbReference type="GO" id="GO:0017004">
    <property type="term" value="P:cytochrome complex assembly"/>
    <property type="evidence" value="ECO:0007669"/>
    <property type="project" value="UniProtKB-KW"/>
</dbReference>
<feature type="transmembrane region" description="Helical" evidence="13">
    <location>
        <begin position="78"/>
        <end position="99"/>
    </location>
</feature>
<feature type="transmembrane region" description="Helical" evidence="13">
    <location>
        <begin position="158"/>
        <end position="185"/>
    </location>
</feature>
<evidence type="ECO:0000256" key="1">
    <source>
        <dbReference type="ARBA" id="ARBA00002442"/>
    </source>
</evidence>
<dbReference type="InterPro" id="IPR026031">
    <property type="entry name" value="Cyt_c_CcmB_bac"/>
</dbReference>
<keyword evidence="10 13" id="KW-1133">Transmembrane helix</keyword>
<gene>
    <name evidence="14" type="primary">ccmB</name>
    <name evidence="14" type="ORF">GPUN_1387</name>
</gene>
<evidence type="ECO:0000256" key="11">
    <source>
        <dbReference type="ARBA" id="ARBA00023136"/>
    </source>
</evidence>
<reference evidence="14 15" key="1">
    <citation type="journal article" date="2012" name="J. Bacteriol.">
        <title>Genome sequence of proteorhodopsin-containing sea ice bacterium Glaciecola punicea ACAM 611T.</title>
        <authorList>
            <person name="Qin Q.-L."/>
            <person name="Xie B.-B."/>
            <person name="Shu Y.-L."/>
            <person name="Rong J.-C."/>
            <person name="Zhao D.-L."/>
            <person name="Zhang X.-Y."/>
            <person name="Chen X.-L."/>
            <person name="Zhou B.-C."/>
            <person name="Zhanga Y.-Z."/>
        </authorList>
    </citation>
    <scope>NUCLEOTIDE SEQUENCE [LARGE SCALE GENOMIC DNA]</scope>
    <source>
        <strain evidence="14 15">ACAM 611</strain>
    </source>
</reference>
<evidence type="ECO:0000256" key="10">
    <source>
        <dbReference type="ARBA" id="ARBA00022989"/>
    </source>
</evidence>
<evidence type="ECO:0000256" key="4">
    <source>
        <dbReference type="ARBA" id="ARBA00016452"/>
    </source>
</evidence>
<comment type="caution">
    <text evidence="14">The sequence shown here is derived from an EMBL/GenBank/DDBJ whole genome shotgun (WGS) entry which is preliminary data.</text>
</comment>
<reference evidence="14 15" key="2">
    <citation type="journal article" date="2017" name="Antonie Van Leeuwenhoek">
        <title>Rhizobium rhizosphaerae sp. nov., a novel species isolated from rice rhizosphere.</title>
        <authorList>
            <person name="Zhao J.J."/>
            <person name="Zhang J."/>
            <person name="Zhang R.J."/>
            <person name="Zhang C.W."/>
            <person name="Yin H.Q."/>
            <person name="Zhang X.X."/>
        </authorList>
    </citation>
    <scope>NUCLEOTIDE SEQUENCE [LARGE SCALE GENOMIC DNA]</scope>
    <source>
        <strain evidence="14 15">ACAM 611</strain>
    </source>
</reference>
<dbReference type="EMBL" id="BAET01000013">
    <property type="protein sequence ID" value="GAB55511.1"/>
    <property type="molecule type" value="Genomic_DNA"/>
</dbReference>
<keyword evidence="11 12" id="KW-0472">Membrane</keyword>
<keyword evidence="7 12" id="KW-0997">Cell inner membrane</keyword>
<dbReference type="PIRSF" id="PIRSF002764">
    <property type="entry name" value="CcmB"/>
    <property type="match status" value="1"/>
</dbReference>
<feature type="transmembrane region" description="Helical" evidence="13">
    <location>
        <begin position="192"/>
        <end position="213"/>
    </location>
</feature>
<comment type="function">
    <text evidence="1 12">Required for the export of heme to the periplasm for the biogenesis of c-type cytochromes.</text>
</comment>
<evidence type="ECO:0000256" key="6">
    <source>
        <dbReference type="ARBA" id="ARBA00022475"/>
    </source>
</evidence>
<dbReference type="InterPro" id="IPR003544">
    <property type="entry name" value="Cyt_c_biogenesis_CcmB"/>
</dbReference>
<evidence type="ECO:0000256" key="9">
    <source>
        <dbReference type="ARBA" id="ARBA00022748"/>
    </source>
</evidence>
<evidence type="ECO:0000313" key="14">
    <source>
        <dbReference type="EMBL" id="GAB55511.1"/>
    </source>
</evidence>
<feature type="transmembrane region" description="Helical" evidence="13">
    <location>
        <begin position="225"/>
        <end position="248"/>
    </location>
</feature>
<dbReference type="PRINTS" id="PR01414">
    <property type="entry name" value="CCMBBIOGNSIS"/>
</dbReference>
<keyword evidence="15" id="KW-1185">Reference proteome</keyword>
<dbReference type="PANTHER" id="PTHR30070">
    <property type="entry name" value="HEME EXPORTER PROTEIN B"/>
    <property type="match status" value="1"/>
</dbReference>